<dbReference type="Proteomes" id="UP000003688">
    <property type="component" value="Unassembled WGS sequence"/>
</dbReference>
<dbReference type="Pfam" id="PF13646">
    <property type="entry name" value="HEAT_2"/>
    <property type="match status" value="1"/>
</dbReference>
<protein>
    <submittedName>
        <fullName evidence="2">HEAT domain containing protein</fullName>
    </submittedName>
</protein>
<evidence type="ECO:0000313" key="2">
    <source>
        <dbReference type="EMBL" id="EEF59264.1"/>
    </source>
</evidence>
<sequence precursor="true">MRRRTIIIPLLLIFATAIGLSLRNYHPEPEYQNHPLSYWLDYNPREENHIAAELRYKAIQTIGTNALPVYISWLRSKDSYPKQLIMKLLALIHIHVRSAVERRDLAMLGWQVAQLSHEVINPNVWEELSWLEIGGCGLESEGQEQRTINSLLHGTPEQRESAARVMHRYFYSPESIDALTSALKDPSSRVRYFAARSLALSSENSKPAIPALIQSLQDKNEFVRMTAAFALGKFGRGATSARTSLQPLLKDPNIDVRACAKLALQQIDAKEIVIQAKK</sequence>
<dbReference type="STRING" id="320771.Cflav_PD2115"/>
<gene>
    <name evidence="2" type="ORF">Cflav_PD2115</name>
</gene>
<dbReference type="Gene3D" id="1.25.10.10">
    <property type="entry name" value="Leucine-rich Repeat Variant"/>
    <property type="match status" value="1"/>
</dbReference>
<comment type="function">
    <text evidence="1">Catalyzes the hydroxylation of the N(6)-(4-aminobutyl)-L-lysine intermediate produced by deoxyhypusine synthase/DHPS on a critical lysine of the eukaryotic translation initiation factor 5A/eIF-5A. This is the second step of the post-translational modification of that lysine into an unusual amino acid residue named hypusine. Hypusination is unique to mature eIF-5A factor and is essential for its function.</text>
</comment>
<evidence type="ECO:0000256" key="1">
    <source>
        <dbReference type="ARBA" id="ARBA00045876"/>
    </source>
</evidence>
<comment type="caution">
    <text evidence="2">The sequence shown here is derived from an EMBL/GenBank/DDBJ whole genome shotgun (WGS) entry which is preliminary data.</text>
</comment>
<dbReference type="InterPro" id="IPR011989">
    <property type="entry name" value="ARM-like"/>
</dbReference>
<evidence type="ECO:0000313" key="3">
    <source>
        <dbReference type="Proteomes" id="UP000003688"/>
    </source>
</evidence>
<dbReference type="InterPro" id="IPR021133">
    <property type="entry name" value="HEAT_type_2"/>
</dbReference>
<name>B9XLL6_PEDPL</name>
<dbReference type="RefSeq" id="WP_007416705.1">
    <property type="nucleotide sequence ID" value="NZ_ABOX02000030.1"/>
</dbReference>
<proteinExistence type="predicted"/>
<reference evidence="2 3" key="1">
    <citation type="journal article" date="2011" name="J. Bacteriol.">
        <title>Genome sequence of 'Pedosphaera parvula' Ellin514, an aerobic Verrucomicrobial isolate from pasture soil.</title>
        <authorList>
            <person name="Kant R."/>
            <person name="van Passel M.W."/>
            <person name="Sangwan P."/>
            <person name="Palva A."/>
            <person name="Lucas S."/>
            <person name="Copeland A."/>
            <person name="Lapidus A."/>
            <person name="Glavina Del Rio T."/>
            <person name="Dalin E."/>
            <person name="Tice H."/>
            <person name="Bruce D."/>
            <person name="Goodwin L."/>
            <person name="Pitluck S."/>
            <person name="Chertkov O."/>
            <person name="Larimer F.W."/>
            <person name="Land M.L."/>
            <person name="Hauser L."/>
            <person name="Brettin T.S."/>
            <person name="Detter J.C."/>
            <person name="Han S."/>
            <person name="de Vos W.M."/>
            <person name="Janssen P.H."/>
            <person name="Smidt H."/>
        </authorList>
    </citation>
    <scope>NUCLEOTIDE SEQUENCE [LARGE SCALE GENOMIC DNA]</scope>
    <source>
        <strain evidence="2 3">Ellin514</strain>
    </source>
</reference>
<dbReference type="PANTHER" id="PTHR12697">
    <property type="entry name" value="PBS LYASE HEAT-LIKE PROTEIN"/>
    <property type="match status" value="1"/>
</dbReference>
<dbReference type="GO" id="GO:0016491">
    <property type="term" value="F:oxidoreductase activity"/>
    <property type="evidence" value="ECO:0007669"/>
    <property type="project" value="TreeGrafter"/>
</dbReference>
<dbReference type="AlphaFoldDB" id="B9XLL6"/>
<dbReference type="PANTHER" id="PTHR12697:SF5">
    <property type="entry name" value="DEOXYHYPUSINE HYDROXYLASE"/>
    <property type="match status" value="1"/>
</dbReference>
<dbReference type="SUPFAM" id="SSF48371">
    <property type="entry name" value="ARM repeat"/>
    <property type="match status" value="1"/>
</dbReference>
<accession>B9XLL6</accession>
<dbReference type="InterPro" id="IPR004155">
    <property type="entry name" value="PBS_lyase_HEAT"/>
</dbReference>
<organism evidence="2 3">
    <name type="scientific">Pedosphaera parvula (strain Ellin514)</name>
    <dbReference type="NCBI Taxonomy" id="320771"/>
    <lineage>
        <taxon>Bacteria</taxon>
        <taxon>Pseudomonadati</taxon>
        <taxon>Verrucomicrobiota</taxon>
        <taxon>Pedosphaerae</taxon>
        <taxon>Pedosphaerales</taxon>
        <taxon>Pedosphaeraceae</taxon>
        <taxon>Pedosphaera</taxon>
    </lineage>
</organism>
<dbReference type="InterPro" id="IPR016024">
    <property type="entry name" value="ARM-type_fold"/>
</dbReference>
<dbReference type="EMBL" id="ABOX02000030">
    <property type="protein sequence ID" value="EEF59264.1"/>
    <property type="molecule type" value="Genomic_DNA"/>
</dbReference>
<dbReference type="SMART" id="SM00567">
    <property type="entry name" value="EZ_HEAT"/>
    <property type="match status" value="3"/>
</dbReference>
<keyword evidence="3" id="KW-1185">Reference proteome</keyword>
<dbReference type="OrthoDB" id="437410at2"/>
<dbReference type="PROSITE" id="PS50077">
    <property type="entry name" value="HEAT_REPEAT"/>
    <property type="match status" value="1"/>
</dbReference>